<dbReference type="PATRIC" id="fig|1206767.3.peg.1764"/>
<name>K6GEI1_9BACT</name>
<dbReference type="SUPFAM" id="SSF102588">
    <property type="entry name" value="LmbE-like"/>
    <property type="match status" value="1"/>
</dbReference>
<gene>
    <name evidence="2" type="ORF">B193_1808</name>
</gene>
<evidence type="ECO:0000259" key="1">
    <source>
        <dbReference type="Pfam" id="PF13524"/>
    </source>
</evidence>
<dbReference type="InterPro" id="IPR024078">
    <property type="entry name" value="LmbE-like_dom_sf"/>
</dbReference>
<reference evidence="2 3" key="1">
    <citation type="submission" date="2012-07" db="EMBL/GenBank/DDBJ databases">
        <title>Draft genome sequence of Desulfovibrio magneticus str. Maddingley MBC34 obtained from a metagenomic sequence of a methanogenic enrichment isolated from coal-seam formation water in Victoria, Australia.</title>
        <authorList>
            <person name="Greenfield P."/>
            <person name="Hendry P."/>
            <person name="Li D."/>
            <person name="Rosewarne C.P."/>
            <person name="Tran-Dinh N."/>
            <person name="Elbourne L.D.H."/>
            <person name="Paulsen I.T."/>
            <person name="Midgley D.J."/>
        </authorList>
    </citation>
    <scope>NUCLEOTIDE SEQUENCE [LARGE SCALE GENOMIC DNA]</scope>
    <source>
        <strain evidence="3">Maddingley MBC34</strain>
    </source>
</reference>
<dbReference type="Proteomes" id="UP000006272">
    <property type="component" value="Unassembled WGS sequence"/>
</dbReference>
<protein>
    <recommendedName>
        <fullName evidence="1">Spore protein YkvP/CgeB glycosyl transferase-like domain-containing protein</fullName>
    </recommendedName>
</protein>
<dbReference type="Pfam" id="PF13524">
    <property type="entry name" value="Glyco_trans_1_2"/>
    <property type="match status" value="1"/>
</dbReference>
<comment type="caution">
    <text evidence="2">The sequence shown here is derived from an EMBL/GenBank/DDBJ whole genome shotgun (WGS) entry which is preliminary data.</text>
</comment>
<evidence type="ECO:0000313" key="3">
    <source>
        <dbReference type="Proteomes" id="UP000006272"/>
    </source>
</evidence>
<organism evidence="2 3">
    <name type="scientific">Solidesulfovibrio magneticus str. Maddingley MBC34</name>
    <dbReference type="NCBI Taxonomy" id="1206767"/>
    <lineage>
        <taxon>Bacteria</taxon>
        <taxon>Pseudomonadati</taxon>
        <taxon>Thermodesulfobacteriota</taxon>
        <taxon>Desulfovibrionia</taxon>
        <taxon>Desulfovibrionales</taxon>
        <taxon>Desulfovibrionaceae</taxon>
        <taxon>Solidesulfovibrio</taxon>
    </lineage>
</organism>
<evidence type="ECO:0000313" key="2">
    <source>
        <dbReference type="EMBL" id="EKO39479.1"/>
    </source>
</evidence>
<dbReference type="EMBL" id="ALAO01000137">
    <property type="protein sequence ID" value="EKO39479.1"/>
    <property type="molecule type" value="Genomic_DNA"/>
</dbReference>
<dbReference type="AlphaFoldDB" id="K6GEI1"/>
<feature type="domain" description="Spore protein YkvP/CgeB glycosyl transferase-like" evidence="1">
    <location>
        <begin position="422"/>
        <end position="553"/>
    </location>
</feature>
<sequence length="566" mass="61659">MNNPAAPLESPVPGRAEAVTDADGRLIDVRLRHQGKTWTLCGRSGEAAALARAEAALATGALPVFFGAGLGVEIAHCRQAGRLVAVVDRDPDVAGLAGTAARFADDPDVAWIDAADPVRAAEAVRAFAQSRGLAALHFSPHPVQRRLHAAYVAALAQALSEPPAAVRFAAVLPRVLCLTSKLFLVGEAVAACQRLGAPCRYVEIGDSLDRNAFVALVREAVAAFRPDFVFTVNHLGVDKQGVLLELLDSLRLPLASWFVDSPELVLPLYRPAANRETVLFTWDVDSLTPLTAAGFPHVHYLPLAADETRFCPRPRLPADHPWRARVSFVGNSMRRKTALRLAASAPPARLFGAFGALADAFAASGTRTVAAHLAEAWPELLPAFAGLPHERQLAFETAVIWEATGRYRSACVEKLLPWLPLIVGDPGWREIFPDEGRSWRYHPELAYYDQLPDFYPLSEINFNATSQQMKGAVNQRVFDVPACQAFLLTDARRQLDALFEPGREVAVYADPAEIPELVARYLADAPAREAIAAAGRERLLAEHTYPTRMKQLFAVMRDTFGPRHQP</sequence>
<dbReference type="InterPro" id="IPR055259">
    <property type="entry name" value="YkvP/CgeB_Glyco_trans-like"/>
</dbReference>
<accession>K6GEI1</accession>
<proteinExistence type="predicted"/>